<dbReference type="SUPFAM" id="SSF46785">
    <property type="entry name" value="Winged helix' DNA-binding domain"/>
    <property type="match status" value="1"/>
</dbReference>
<proteinExistence type="predicted"/>
<gene>
    <name evidence="2" type="ORF">AYI68_g282</name>
</gene>
<protein>
    <recommendedName>
        <fullName evidence="1">PCI domain-containing protein</fullName>
    </recommendedName>
</protein>
<dbReference type="InterPro" id="IPR036390">
    <property type="entry name" value="WH_DNA-bd_sf"/>
</dbReference>
<keyword evidence="3" id="KW-1185">Reference proteome</keyword>
<dbReference type="Pfam" id="PF01399">
    <property type="entry name" value="PCI"/>
    <property type="match status" value="1"/>
</dbReference>
<organism evidence="2 3">
    <name type="scientific">Smittium mucronatum</name>
    <dbReference type="NCBI Taxonomy" id="133383"/>
    <lineage>
        <taxon>Eukaryota</taxon>
        <taxon>Fungi</taxon>
        <taxon>Fungi incertae sedis</taxon>
        <taxon>Zoopagomycota</taxon>
        <taxon>Kickxellomycotina</taxon>
        <taxon>Harpellomycetes</taxon>
        <taxon>Harpellales</taxon>
        <taxon>Legeriomycetaceae</taxon>
        <taxon>Smittium</taxon>
    </lineage>
</organism>
<dbReference type="EMBL" id="LSSL01000086">
    <property type="protein sequence ID" value="OLY85520.1"/>
    <property type="molecule type" value="Genomic_DNA"/>
</dbReference>
<dbReference type="Gene3D" id="1.10.10.10">
    <property type="entry name" value="Winged helix-like DNA-binding domain superfamily/Winged helix DNA-binding domain"/>
    <property type="match status" value="1"/>
</dbReference>
<dbReference type="InterPro" id="IPR000717">
    <property type="entry name" value="PCI_dom"/>
</dbReference>
<dbReference type="PANTHER" id="PTHR10855">
    <property type="entry name" value="26S PROTEASOME NON-ATPASE REGULATORY SUBUNIT 12/COP9 SIGNALOSOME COMPLEX SUBUNIT 4"/>
    <property type="match status" value="1"/>
</dbReference>
<dbReference type="AlphaFoldDB" id="A0A1R0H8L0"/>
<comment type="caution">
    <text evidence="2">The sequence shown here is derived from an EMBL/GenBank/DDBJ whole genome shotgun (WGS) entry which is preliminary data.</text>
</comment>
<accession>A0A1R0H8L0</accession>
<dbReference type="Proteomes" id="UP000187455">
    <property type="component" value="Unassembled WGS sequence"/>
</dbReference>
<name>A0A1R0H8L0_9FUNG</name>
<dbReference type="InterPro" id="IPR040134">
    <property type="entry name" value="PSMD12/CSN4"/>
</dbReference>
<evidence type="ECO:0000313" key="3">
    <source>
        <dbReference type="Proteomes" id="UP000187455"/>
    </source>
</evidence>
<dbReference type="STRING" id="133383.A0A1R0H8L0"/>
<dbReference type="OrthoDB" id="295656at2759"/>
<evidence type="ECO:0000313" key="2">
    <source>
        <dbReference type="EMBL" id="OLY85520.1"/>
    </source>
</evidence>
<sequence length="165" mass="18452">MSLNRLVTISDQETASTLYKLLNISSQPLKPDFATLLNQLFCPHNIWSLSTLYYNIKFTIASSLLLLNFDFIESTVSSLIINHGFLAYIDRVDQIIIFSNQQLPPVQNNIYSLLPSSSAVRHLANTTVNQEYNNPIPPEIAKTIIQNVSNLFSSNSSSSESDLPT</sequence>
<dbReference type="InterPro" id="IPR036388">
    <property type="entry name" value="WH-like_DNA-bd_sf"/>
</dbReference>
<evidence type="ECO:0000259" key="1">
    <source>
        <dbReference type="Pfam" id="PF01399"/>
    </source>
</evidence>
<reference evidence="2 3" key="1">
    <citation type="journal article" date="2016" name="Mol. Biol. Evol.">
        <title>Genome-Wide Survey of Gut Fungi (Harpellales) Reveals the First Horizontally Transferred Ubiquitin Gene from a Mosquito Host.</title>
        <authorList>
            <person name="Wang Y."/>
            <person name="White M.M."/>
            <person name="Kvist S."/>
            <person name="Moncalvo J.M."/>
        </authorList>
    </citation>
    <scope>NUCLEOTIDE SEQUENCE [LARGE SCALE GENOMIC DNA]</scope>
    <source>
        <strain evidence="2 3">ALG-7-W6</strain>
    </source>
</reference>
<feature type="domain" description="PCI" evidence="1">
    <location>
        <begin position="43"/>
        <end position="99"/>
    </location>
</feature>